<evidence type="ECO:0000313" key="2">
    <source>
        <dbReference type="Proteomes" id="UP001286456"/>
    </source>
</evidence>
<gene>
    <name evidence="1" type="ORF">B0T19DRAFT_429336</name>
</gene>
<dbReference type="Proteomes" id="UP001286456">
    <property type="component" value="Unassembled WGS sequence"/>
</dbReference>
<evidence type="ECO:0000313" key="1">
    <source>
        <dbReference type="EMBL" id="KAK3324739.1"/>
    </source>
</evidence>
<name>A0AAE0MBA5_9PEZI</name>
<accession>A0AAE0MBA5</accession>
<proteinExistence type="predicted"/>
<reference evidence="1" key="2">
    <citation type="submission" date="2023-06" db="EMBL/GenBank/DDBJ databases">
        <authorList>
            <consortium name="Lawrence Berkeley National Laboratory"/>
            <person name="Haridas S."/>
            <person name="Hensen N."/>
            <person name="Bonometti L."/>
            <person name="Westerberg I."/>
            <person name="Brannstrom I.O."/>
            <person name="Guillou S."/>
            <person name="Cros-Aarteil S."/>
            <person name="Calhoun S."/>
            <person name="Kuo A."/>
            <person name="Mondo S."/>
            <person name="Pangilinan J."/>
            <person name="Riley R."/>
            <person name="Labutti K."/>
            <person name="Andreopoulos B."/>
            <person name="Lipzen A."/>
            <person name="Chen C."/>
            <person name="Yanf M."/>
            <person name="Daum C."/>
            <person name="Ng V."/>
            <person name="Clum A."/>
            <person name="Steindorff A."/>
            <person name="Ohm R."/>
            <person name="Martin F."/>
            <person name="Silar P."/>
            <person name="Natvig D."/>
            <person name="Lalanne C."/>
            <person name="Gautier V."/>
            <person name="Ament-Velasquez S.L."/>
            <person name="Kruys A."/>
            <person name="Hutchinson M.I."/>
            <person name="Powell A.J."/>
            <person name="Barry K."/>
            <person name="Miller A.N."/>
            <person name="Grigoriev I.V."/>
            <person name="Debuchy R."/>
            <person name="Gladieux P."/>
            <person name="Thoren M.H."/>
            <person name="Johannesson H."/>
        </authorList>
    </citation>
    <scope>NUCLEOTIDE SEQUENCE</scope>
    <source>
        <strain evidence="1">SMH4131-1</strain>
    </source>
</reference>
<dbReference type="EMBL" id="JAUEPO010000004">
    <property type="protein sequence ID" value="KAK3324739.1"/>
    <property type="molecule type" value="Genomic_DNA"/>
</dbReference>
<dbReference type="AlphaFoldDB" id="A0AAE0MBA5"/>
<organism evidence="1 2">
    <name type="scientific">Cercophora scortea</name>
    <dbReference type="NCBI Taxonomy" id="314031"/>
    <lineage>
        <taxon>Eukaryota</taxon>
        <taxon>Fungi</taxon>
        <taxon>Dikarya</taxon>
        <taxon>Ascomycota</taxon>
        <taxon>Pezizomycotina</taxon>
        <taxon>Sordariomycetes</taxon>
        <taxon>Sordariomycetidae</taxon>
        <taxon>Sordariales</taxon>
        <taxon>Lasiosphaeriaceae</taxon>
        <taxon>Cercophora</taxon>
    </lineage>
</organism>
<sequence>MGIQILRIPCFGTSSSTSVPVPPTSPRRAVAQGCTHCTGCLGSSLDGAPRLVHDAPVWGLGYPCKNSKEEWLSGWIDGDGCDAMLVSRVPARLPVMEGCPDRDWKDCLDNPAVALACIHTAHLVRRHVVGWWLSNCDLVSLPTTGSFPILALVSRNPRSLFVRGAMPDVEPQGVFATGNPSTQARRAEMVVGSRSPCCQSPNT</sequence>
<comment type="caution">
    <text evidence="1">The sequence shown here is derived from an EMBL/GenBank/DDBJ whole genome shotgun (WGS) entry which is preliminary data.</text>
</comment>
<protein>
    <submittedName>
        <fullName evidence="1">Uncharacterized protein</fullName>
    </submittedName>
</protein>
<reference evidence="1" key="1">
    <citation type="journal article" date="2023" name="Mol. Phylogenet. Evol.">
        <title>Genome-scale phylogeny and comparative genomics of the fungal order Sordariales.</title>
        <authorList>
            <person name="Hensen N."/>
            <person name="Bonometti L."/>
            <person name="Westerberg I."/>
            <person name="Brannstrom I.O."/>
            <person name="Guillou S."/>
            <person name="Cros-Aarteil S."/>
            <person name="Calhoun S."/>
            <person name="Haridas S."/>
            <person name="Kuo A."/>
            <person name="Mondo S."/>
            <person name="Pangilinan J."/>
            <person name="Riley R."/>
            <person name="LaButti K."/>
            <person name="Andreopoulos B."/>
            <person name="Lipzen A."/>
            <person name="Chen C."/>
            <person name="Yan M."/>
            <person name="Daum C."/>
            <person name="Ng V."/>
            <person name="Clum A."/>
            <person name="Steindorff A."/>
            <person name="Ohm R.A."/>
            <person name="Martin F."/>
            <person name="Silar P."/>
            <person name="Natvig D.O."/>
            <person name="Lalanne C."/>
            <person name="Gautier V."/>
            <person name="Ament-Velasquez S.L."/>
            <person name="Kruys A."/>
            <person name="Hutchinson M.I."/>
            <person name="Powell A.J."/>
            <person name="Barry K."/>
            <person name="Miller A.N."/>
            <person name="Grigoriev I.V."/>
            <person name="Debuchy R."/>
            <person name="Gladieux P."/>
            <person name="Hiltunen Thoren M."/>
            <person name="Johannesson H."/>
        </authorList>
    </citation>
    <scope>NUCLEOTIDE SEQUENCE</scope>
    <source>
        <strain evidence="1">SMH4131-1</strain>
    </source>
</reference>
<keyword evidence="2" id="KW-1185">Reference proteome</keyword>